<dbReference type="PANTHER" id="PTHR35729:SF2">
    <property type="entry name" value="OS08G0528800 PROTEIN"/>
    <property type="match status" value="1"/>
</dbReference>
<name>A0A833VIB5_9POAL</name>
<feature type="compositionally biased region" description="Low complexity" evidence="1">
    <location>
        <begin position="333"/>
        <end position="349"/>
    </location>
</feature>
<organism evidence="2 3">
    <name type="scientific">Carex littledalei</name>
    <dbReference type="NCBI Taxonomy" id="544730"/>
    <lineage>
        <taxon>Eukaryota</taxon>
        <taxon>Viridiplantae</taxon>
        <taxon>Streptophyta</taxon>
        <taxon>Embryophyta</taxon>
        <taxon>Tracheophyta</taxon>
        <taxon>Spermatophyta</taxon>
        <taxon>Magnoliopsida</taxon>
        <taxon>Liliopsida</taxon>
        <taxon>Poales</taxon>
        <taxon>Cyperaceae</taxon>
        <taxon>Cyperoideae</taxon>
        <taxon>Cariceae</taxon>
        <taxon>Carex</taxon>
        <taxon>Carex subgen. Euthyceras</taxon>
    </lineage>
</organism>
<comment type="caution">
    <text evidence="2">The sequence shown here is derived from an EMBL/GenBank/DDBJ whole genome shotgun (WGS) entry which is preliminary data.</text>
</comment>
<gene>
    <name evidence="2" type="ORF">FCM35_KLT07838</name>
</gene>
<feature type="region of interest" description="Disordered" evidence="1">
    <location>
        <begin position="322"/>
        <end position="508"/>
    </location>
</feature>
<feature type="compositionally biased region" description="Polar residues" evidence="1">
    <location>
        <begin position="499"/>
        <end position="508"/>
    </location>
</feature>
<dbReference type="AlphaFoldDB" id="A0A833VIB5"/>
<dbReference type="Proteomes" id="UP000623129">
    <property type="component" value="Unassembled WGS sequence"/>
</dbReference>
<proteinExistence type="predicted"/>
<dbReference type="SUPFAM" id="SSF50494">
    <property type="entry name" value="Trypsin-like serine proteases"/>
    <property type="match status" value="1"/>
</dbReference>
<dbReference type="OrthoDB" id="1925372at2759"/>
<dbReference type="PANTHER" id="PTHR35729">
    <property type="entry name" value="T1B9.12 PROTEIN"/>
    <property type="match status" value="1"/>
</dbReference>
<protein>
    <submittedName>
        <fullName evidence="2">Uncharacterized protein</fullName>
    </submittedName>
</protein>
<sequence length="508" mass="54663">MGVLGEKGSVWCFCSGGGGRSERVKGSIYMAKGPAIASICGITGEDRSRRCGTGFMIHRGLLLTTHTNIPSVAVAEAGCEVRFGFGRVAARLVPQRFFITSSILDLTIVGLDPANSDTTPQYIKTGFTTTIDLGNITYLLGHTKPRNDLTIDEGKVVISTDNLIKLSTDGVSFSAGSAGFDMHGNLAFMLCDPMKLATSPMCRTGNSAGVGSCAYSLSRKDLPMQFGIPVPVILDWLRQHWKGSLDDVSNPKLTPPLRLVSTGEVQGTGPKHENGESSSSNPRVQLLDINFPPRPAPAQAPAAPTSIFLPLPLKHMLSEGSHNNNFYKNDDTLSTSVSPGPGLSPSRPRYVLSPSRSEVESNQETNCSPVYSDLGHERYYDDGFNSGDDETMYSAETMESRNIPSPRKAPCNSRVSVGRSQSCVNGTRWSSPGSSAVINNSSNNRRGTLTKQTSLVSVRRTNSQTGTQRSHDFLSPTVSSAMKKRNSVEEQKPARGKQVGNQGPSRWL</sequence>
<keyword evidence="3" id="KW-1185">Reference proteome</keyword>
<feature type="compositionally biased region" description="Polar residues" evidence="1">
    <location>
        <begin position="354"/>
        <end position="369"/>
    </location>
</feature>
<evidence type="ECO:0000256" key="1">
    <source>
        <dbReference type="SAM" id="MobiDB-lite"/>
    </source>
</evidence>
<dbReference type="InterPro" id="IPR009003">
    <property type="entry name" value="Peptidase_S1_PA"/>
</dbReference>
<evidence type="ECO:0000313" key="2">
    <source>
        <dbReference type="EMBL" id="KAF3327720.1"/>
    </source>
</evidence>
<feature type="region of interest" description="Disordered" evidence="1">
    <location>
        <begin position="245"/>
        <end position="283"/>
    </location>
</feature>
<reference evidence="2" key="1">
    <citation type="submission" date="2020-01" db="EMBL/GenBank/DDBJ databases">
        <title>Genome sequence of Kobresia littledalei, the first chromosome-level genome in the family Cyperaceae.</title>
        <authorList>
            <person name="Qu G."/>
        </authorList>
    </citation>
    <scope>NUCLEOTIDE SEQUENCE</scope>
    <source>
        <strain evidence="2">C.B.Clarke</strain>
        <tissue evidence="2">Leaf</tissue>
    </source>
</reference>
<accession>A0A833VIB5</accession>
<feature type="compositionally biased region" description="Polar residues" evidence="1">
    <location>
        <begin position="413"/>
        <end position="468"/>
    </location>
</feature>
<evidence type="ECO:0000313" key="3">
    <source>
        <dbReference type="Proteomes" id="UP000623129"/>
    </source>
</evidence>
<dbReference type="EMBL" id="SWLB01000017">
    <property type="protein sequence ID" value="KAF3327720.1"/>
    <property type="molecule type" value="Genomic_DNA"/>
</dbReference>